<feature type="region of interest" description="Disordered" evidence="2">
    <location>
        <begin position="236"/>
        <end position="273"/>
    </location>
</feature>
<organism evidence="4 5">
    <name type="scientific">Ascobolus immersus RN42</name>
    <dbReference type="NCBI Taxonomy" id="1160509"/>
    <lineage>
        <taxon>Eukaryota</taxon>
        <taxon>Fungi</taxon>
        <taxon>Dikarya</taxon>
        <taxon>Ascomycota</taxon>
        <taxon>Pezizomycotina</taxon>
        <taxon>Pezizomycetes</taxon>
        <taxon>Pezizales</taxon>
        <taxon>Ascobolaceae</taxon>
        <taxon>Ascobolus</taxon>
    </lineage>
</organism>
<evidence type="ECO:0000256" key="2">
    <source>
        <dbReference type="SAM" id="MobiDB-lite"/>
    </source>
</evidence>
<reference evidence="4 5" key="1">
    <citation type="journal article" date="2018" name="Nat. Ecol. Evol.">
        <title>Pezizomycetes genomes reveal the molecular basis of ectomycorrhizal truffle lifestyle.</title>
        <authorList>
            <person name="Murat C."/>
            <person name="Payen T."/>
            <person name="Noel B."/>
            <person name="Kuo A."/>
            <person name="Morin E."/>
            <person name="Chen J."/>
            <person name="Kohler A."/>
            <person name="Krizsan K."/>
            <person name="Balestrini R."/>
            <person name="Da Silva C."/>
            <person name="Montanini B."/>
            <person name="Hainaut M."/>
            <person name="Levati E."/>
            <person name="Barry K.W."/>
            <person name="Belfiori B."/>
            <person name="Cichocki N."/>
            <person name="Clum A."/>
            <person name="Dockter R.B."/>
            <person name="Fauchery L."/>
            <person name="Guy J."/>
            <person name="Iotti M."/>
            <person name="Le Tacon F."/>
            <person name="Lindquist E.A."/>
            <person name="Lipzen A."/>
            <person name="Malagnac F."/>
            <person name="Mello A."/>
            <person name="Molinier V."/>
            <person name="Miyauchi S."/>
            <person name="Poulain J."/>
            <person name="Riccioni C."/>
            <person name="Rubini A."/>
            <person name="Sitrit Y."/>
            <person name="Splivallo R."/>
            <person name="Traeger S."/>
            <person name="Wang M."/>
            <person name="Zifcakova L."/>
            <person name="Wipf D."/>
            <person name="Zambonelli A."/>
            <person name="Paolocci F."/>
            <person name="Nowrousian M."/>
            <person name="Ottonello S."/>
            <person name="Baldrian P."/>
            <person name="Spatafora J.W."/>
            <person name="Henrissat B."/>
            <person name="Nagy L.G."/>
            <person name="Aury J.M."/>
            <person name="Wincker P."/>
            <person name="Grigoriev I.V."/>
            <person name="Bonfante P."/>
            <person name="Martin F.M."/>
        </authorList>
    </citation>
    <scope>NUCLEOTIDE SEQUENCE [LARGE SCALE GENOMIC DNA]</scope>
    <source>
        <strain evidence="4 5">RN42</strain>
    </source>
</reference>
<dbReference type="PROSITE" id="PS50157">
    <property type="entry name" value="ZINC_FINGER_C2H2_2"/>
    <property type="match status" value="1"/>
</dbReference>
<dbReference type="Gene3D" id="3.30.160.60">
    <property type="entry name" value="Classic Zinc Finger"/>
    <property type="match status" value="2"/>
</dbReference>
<dbReference type="InterPro" id="IPR013087">
    <property type="entry name" value="Znf_C2H2_type"/>
</dbReference>
<feature type="region of interest" description="Disordered" evidence="2">
    <location>
        <begin position="118"/>
        <end position="166"/>
    </location>
</feature>
<keyword evidence="1" id="KW-0479">Metal-binding</keyword>
<evidence type="ECO:0000259" key="3">
    <source>
        <dbReference type="PROSITE" id="PS50157"/>
    </source>
</evidence>
<evidence type="ECO:0000313" key="4">
    <source>
        <dbReference type="EMBL" id="RPA75760.1"/>
    </source>
</evidence>
<feature type="region of interest" description="Disordered" evidence="2">
    <location>
        <begin position="750"/>
        <end position="786"/>
    </location>
</feature>
<protein>
    <recommendedName>
        <fullName evidence="3">C2H2-type domain-containing protein</fullName>
    </recommendedName>
</protein>
<proteinExistence type="predicted"/>
<evidence type="ECO:0000313" key="5">
    <source>
        <dbReference type="Proteomes" id="UP000275078"/>
    </source>
</evidence>
<feature type="region of interest" description="Disordered" evidence="2">
    <location>
        <begin position="870"/>
        <end position="908"/>
    </location>
</feature>
<dbReference type="EMBL" id="ML119757">
    <property type="protein sequence ID" value="RPA75760.1"/>
    <property type="molecule type" value="Genomic_DNA"/>
</dbReference>
<feature type="region of interest" description="Disordered" evidence="2">
    <location>
        <begin position="707"/>
        <end position="738"/>
    </location>
</feature>
<feature type="compositionally biased region" description="Polar residues" evidence="2">
    <location>
        <begin position="440"/>
        <end position="454"/>
    </location>
</feature>
<dbReference type="Proteomes" id="UP000275078">
    <property type="component" value="Unassembled WGS sequence"/>
</dbReference>
<dbReference type="PROSITE" id="PS00028">
    <property type="entry name" value="ZINC_FINGER_C2H2_1"/>
    <property type="match status" value="2"/>
</dbReference>
<keyword evidence="5" id="KW-1185">Reference proteome</keyword>
<dbReference type="GO" id="GO:0008270">
    <property type="term" value="F:zinc ion binding"/>
    <property type="evidence" value="ECO:0007669"/>
    <property type="project" value="UniProtKB-KW"/>
</dbReference>
<keyword evidence="1" id="KW-0863">Zinc-finger</keyword>
<feature type="compositionally biased region" description="Polar residues" evidence="2">
    <location>
        <begin position="487"/>
        <end position="503"/>
    </location>
</feature>
<feature type="compositionally biased region" description="Polar residues" evidence="2">
    <location>
        <begin position="236"/>
        <end position="246"/>
    </location>
</feature>
<dbReference type="AlphaFoldDB" id="A0A3N4HV97"/>
<accession>A0A3N4HV97</accession>
<gene>
    <name evidence="4" type="ORF">BJ508DRAFT_365435</name>
</gene>
<evidence type="ECO:0000256" key="1">
    <source>
        <dbReference type="PROSITE-ProRule" id="PRU00042"/>
    </source>
</evidence>
<name>A0A3N4HV97_ASCIM</name>
<keyword evidence="1" id="KW-0862">Zinc</keyword>
<feature type="compositionally biased region" description="Basic and acidic residues" evidence="2">
    <location>
        <begin position="455"/>
        <end position="477"/>
    </location>
</feature>
<dbReference type="SMART" id="SM00355">
    <property type="entry name" value="ZnF_C2H2"/>
    <property type="match status" value="5"/>
</dbReference>
<feature type="compositionally biased region" description="Polar residues" evidence="2">
    <location>
        <begin position="886"/>
        <end position="906"/>
    </location>
</feature>
<feature type="domain" description="C2H2-type" evidence="3">
    <location>
        <begin position="2"/>
        <end position="33"/>
    </location>
</feature>
<feature type="compositionally biased region" description="Polar residues" evidence="2">
    <location>
        <begin position="521"/>
        <end position="536"/>
    </location>
</feature>
<sequence>MFLCEARQCGAAFIDEDSLERHHRTGLHHAELYCYPCDQHFRSFGSLQNHLAGSDKHITNKDTAECEHCEHLYLKDFTLNKHQDSCEANWYVCQVDGCPFKDKSEAVDLHIARVHDGARVKERSTRRKTKEPGAVSHPAEKPESHPKRMAPAQLRSVTVQTDDEVPSSANSLIDGLLKLGGIGQKLQKEPYRQGEPERLLQARHLDQTPQKHSAPKPTAERIPALMDIDAGQSSPRINVERTTTPPAGNLRFESKEQKPKIHSPIAAKPPSTYDKIFNTDTSKDKNASVCSTHSTEFTGTTKVEGMAESVTETLPRHTFGVHTYDDSIPMIEDFPTPNPDDNSLRIEKAIEVMKSFSREEADNIMHMARSGEKSAIQARKIVASAAAQNEKTSDTGIAIGTAPSRPGEPSRQASSKLGEVLSRIQEKNYSKKVAQAISPAPSSLDSPRPTLSSNEAHRILGERVQNELRKIEREKELAKKRHHEQNAHNWPQQTAIGSSTSPQVIKDPDETEDRIARKIASLSQHNPASRHQTAVEASSPADWFTPRSDFCAEQKPAQKPKHQAKIRVPTPLCKGPREFRRLTEINCPHCREKFDDAEDFEEHYTSKHAFGEGDSPLCRGCNRTFKEQKGLKYHLQDCDLGKEAHLIFEQDEKPKFATAEAGSAYLRAFEFAEAQKSIQKKQAGVTKQYTSDKFRVFENLDACPAPTIPVETSEPQIRKNSLGGENYGRLTPPDNLLPLRTVRHGVGIKPEDQMLPESPVTKATKKSSKKGNMGTPSSTMMNRNVEDNWPAFTSPTELEPKKASINPAQAKFNEMAQHKQTFTFEEVEALLAVSVRESSANEIGLTGLPSPKGLQAKPIKIETLEDSRWANAPSDYRTDKRGAHSAQGQQKDNRSAFSAGNPQNRSIFGGPIGNVSGVYADSDNSRNANSNGQLLFGKEAVYDETGFVNANHNIRGW</sequence>
<feature type="region of interest" description="Disordered" evidence="2">
    <location>
        <begin position="521"/>
        <end position="541"/>
    </location>
</feature>
<feature type="region of interest" description="Disordered" evidence="2">
    <location>
        <begin position="432"/>
        <end position="509"/>
    </location>
</feature>
<feature type="region of interest" description="Disordered" evidence="2">
    <location>
        <begin position="386"/>
        <end position="416"/>
    </location>
</feature>